<reference evidence="5 6" key="1">
    <citation type="submission" date="2015-09" db="EMBL/GenBank/DDBJ databases">
        <title>Genome announcement of multiple Pseudomonas syringae strains.</title>
        <authorList>
            <person name="Thakur S."/>
            <person name="Wang P.W."/>
            <person name="Gong Y."/>
            <person name="Weir B.S."/>
            <person name="Guttman D.S."/>
        </authorList>
    </citation>
    <scope>NUCLEOTIDE SEQUENCE [LARGE SCALE GENOMIC DNA]</scope>
    <source>
        <strain evidence="5 6">ICMP4531</strain>
    </source>
</reference>
<proteinExistence type="inferred from homology"/>
<keyword evidence="1 5" id="KW-0808">Transferase</keyword>
<organism evidence="5 6">
    <name type="scientific">Pseudomonas syringae pv. helianthi</name>
    <dbReference type="NCBI Taxonomy" id="251654"/>
    <lineage>
        <taxon>Bacteria</taxon>
        <taxon>Pseudomonadati</taxon>
        <taxon>Pseudomonadota</taxon>
        <taxon>Gammaproteobacteria</taxon>
        <taxon>Pseudomonadales</taxon>
        <taxon>Pseudomonadaceae</taxon>
        <taxon>Pseudomonas</taxon>
    </lineage>
</organism>
<keyword evidence="5" id="KW-0689">Ribosomal protein</keyword>
<dbReference type="Proteomes" id="UP000050557">
    <property type="component" value="Unassembled WGS sequence"/>
</dbReference>
<dbReference type="Pfam" id="PF13302">
    <property type="entry name" value="Acetyltransf_3"/>
    <property type="match status" value="1"/>
</dbReference>
<keyword evidence="2" id="KW-0012">Acyltransferase</keyword>
<evidence type="ECO:0000313" key="6">
    <source>
        <dbReference type="Proteomes" id="UP000050557"/>
    </source>
</evidence>
<dbReference type="GO" id="GO:0005840">
    <property type="term" value="C:ribosome"/>
    <property type="evidence" value="ECO:0007669"/>
    <property type="project" value="UniProtKB-KW"/>
</dbReference>
<dbReference type="InterPro" id="IPR016181">
    <property type="entry name" value="Acyl_CoA_acyltransferase"/>
</dbReference>
<evidence type="ECO:0000259" key="4">
    <source>
        <dbReference type="Pfam" id="PF13302"/>
    </source>
</evidence>
<evidence type="ECO:0000256" key="2">
    <source>
        <dbReference type="ARBA" id="ARBA00023315"/>
    </source>
</evidence>
<sequence>MAVQHAADYSEMPDRPVAHQSIDWAAIRARQPTLMTKTPHECLIPTPTLYTPRLVLRPVQLEDAAVMQTLFNQWEVVRYLTHHVPWPYPDGEALRHIREDVLPAMRNGEEWHWSIRLSGEQEPLIGAACMMDEEDNNRGFWLSTPYQGLGLMSEVCVAIDRFWFETLKRPVLRVAKSALNEASYRLSQREGMRLVTVQEAQFVCGTTQEQIWELTRQEWRANNSVQ</sequence>
<accession>A0A0P9W5S7</accession>
<dbReference type="InterPro" id="IPR000182">
    <property type="entry name" value="GNAT_dom"/>
</dbReference>
<dbReference type="AlphaFoldDB" id="A0A0P9W5S7"/>
<dbReference type="EMBL" id="LJQM01000102">
    <property type="protein sequence ID" value="KPX46259.1"/>
    <property type="molecule type" value="Genomic_DNA"/>
</dbReference>
<dbReference type="PANTHER" id="PTHR43792:SF8">
    <property type="entry name" value="[RIBOSOMAL PROTEIN US5]-ALANINE N-ACETYLTRANSFERASE"/>
    <property type="match status" value="1"/>
</dbReference>
<comment type="similarity">
    <text evidence="3">Belongs to the acetyltransferase family. RimJ subfamily.</text>
</comment>
<evidence type="ECO:0000313" key="5">
    <source>
        <dbReference type="EMBL" id="KPX46259.1"/>
    </source>
</evidence>
<protein>
    <submittedName>
        <fullName evidence="5">Acetyltransferase, including N-acetylase of ribosomal protein</fullName>
    </submittedName>
</protein>
<keyword evidence="5" id="KW-0687">Ribonucleoprotein</keyword>
<gene>
    <name evidence="5" type="ORF">ALO68_100287</name>
</gene>
<evidence type="ECO:0000256" key="1">
    <source>
        <dbReference type="ARBA" id="ARBA00022679"/>
    </source>
</evidence>
<dbReference type="SUPFAM" id="SSF55729">
    <property type="entry name" value="Acyl-CoA N-acyltransferases (Nat)"/>
    <property type="match status" value="1"/>
</dbReference>
<dbReference type="GO" id="GO:0016747">
    <property type="term" value="F:acyltransferase activity, transferring groups other than amino-acyl groups"/>
    <property type="evidence" value="ECO:0007669"/>
    <property type="project" value="InterPro"/>
</dbReference>
<comment type="caution">
    <text evidence="5">The sequence shown here is derived from an EMBL/GenBank/DDBJ whole genome shotgun (WGS) entry which is preliminary data.</text>
</comment>
<dbReference type="InterPro" id="IPR051531">
    <property type="entry name" value="N-acetyltransferase"/>
</dbReference>
<dbReference type="PANTHER" id="PTHR43792">
    <property type="entry name" value="GNAT FAMILY, PUTATIVE (AFU_ORTHOLOGUE AFUA_3G00765)-RELATED-RELATED"/>
    <property type="match status" value="1"/>
</dbReference>
<name>A0A0P9W5S7_9PSED</name>
<feature type="domain" description="N-acetyltransferase" evidence="4">
    <location>
        <begin position="53"/>
        <end position="193"/>
    </location>
</feature>
<evidence type="ECO:0000256" key="3">
    <source>
        <dbReference type="ARBA" id="ARBA00038502"/>
    </source>
</evidence>
<dbReference type="PATRIC" id="fig|251654.3.peg.5926"/>
<dbReference type="Gene3D" id="3.40.630.30">
    <property type="match status" value="1"/>
</dbReference>